<protein>
    <submittedName>
        <fullName evidence="1">Uncharacterized protein</fullName>
    </submittedName>
</protein>
<dbReference type="EMBL" id="KL599977">
    <property type="protein sequence ID" value="KER18545.1"/>
    <property type="molecule type" value="Genomic_DNA"/>
</dbReference>
<dbReference type="Proteomes" id="UP000054324">
    <property type="component" value="Unassembled WGS sequence"/>
</dbReference>
<sequence>GTTGILCQIERGTGFSQAGSMGVGDQIENCDSVFAAWSGCA</sequence>
<keyword evidence="2" id="KW-1185">Reference proteome</keyword>
<dbReference type="GeneID" id="20330155"/>
<proteinExistence type="predicted"/>
<gene>
    <name evidence="1" type="ORF">T265_15990</name>
</gene>
<dbReference type="KEGG" id="ovi:T265_15990"/>
<feature type="non-terminal residue" evidence="1">
    <location>
        <position position="1"/>
    </location>
</feature>
<accession>A0A074Z5H0</accession>
<dbReference type="AlphaFoldDB" id="A0A074Z5H0"/>
<dbReference type="RefSeq" id="XP_009177708.1">
    <property type="nucleotide sequence ID" value="XM_009179444.1"/>
</dbReference>
<dbReference type="CTD" id="20330155"/>
<organism evidence="1 2">
    <name type="scientific">Opisthorchis viverrini</name>
    <name type="common">Southeast Asian liver fluke</name>
    <dbReference type="NCBI Taxonomy" id="6198"/>
    <lineage>
        <taxon>Eukaryota</taxon>
        <taxon>Metazoa</taxon>
        <taxon>Spiralia</taxon>
        <taxon>Lophotrochozoa</taxon>
        <taxon>Platyhelminthes</taxon>
        <taxon>Trematoda</taxon>
        <taxon>Digenea</taxon>
        <taxon>Opisthorchiida</taxon>
        <taxon>Opisthorchiata</taxon>
        <taxon>Opisthorchiidae</taxon>
        <taxon>Opisthorchis</taxon>
    </lineage>
</organism>
<reference evidence="1 2" key="1">
    <citation type="submission" date="2013-11" db="EMBL/GenBank/DDBJ databases">
        <title>Opisthorchis viverrini - life in the bile duct.</title>
        <authorList>
            <person name="Young N.D."/>
            <person name="Nagarajan N."/>
            <person name="Lin S.J."/>
            <person name="Korhonen P.K."/>
            <person name="Jex A.R."/>
            <person name="Hall R.S."/>
            <person name="Safavi-Hemami H."/>
            <person name="Kaewkong W."/>
            <person name="Bertrand D."/>
            <person name="Gao S."/>
            <person name="Seet Q."/>
            <person name="Wongkham S."/>
            <person name="Teh B.T."/>
            <person name="Wongkham C."/>
            <person name="Intapan P.M."/>
            <person name="Maleewong W."/>
            <person name="Yang X."/>
            <person name="Hu M."/>
            <person name="Wang Z."/>
            <person name="Hofmann A."/>
            <person name="Sternberg P.W."/>
            <person name="Tan P."/>
            <person name="Wang J."/>
            <person name="Gasser R.B."/>
        </authorList>
    </citation>
    <scope>NUCLEOTIDE SEQUENCE [LARGE SCALE GENOMIC DNA]</scope>
</reference>
<name>A0A074Z5H0_OPIVI</name>
<evidence type="ECO:0000313" key="1">
    <source>
        <dbReference type="EMBL" id="KER18545.1"/>
    </source>
</evidence>
<feature type="non-terminal residue" evidence="1">
    <location>
        <position position="41"/>
    </location>
</feature>
<evidence type="ECO:0000313" key="2">
    <source>
        <dbReference type="Proteomes" id="UP000054324"/>
    </source>
</evidence>